<keyword evidence="1" id="KW-0732">Signal</keyword>
<keyword evidence="3" id="KW-1185">Reference proteome</keyword>
<feature type="chain" id="PRO_5045402762" evidence="1">
    <location>
        <begin position="24"/>
        <end position="51"/>
    </location>
</feature>
<feature type="signal peptide" evidence="1">
    <location>
        <begin position="1"/>
        <end position="23"/>
    </location>
</feature>
<evidence type="ECO:0000313" key="2">
    <source>
        <dbReference type="EMBL" id="MBP0446080.1"/>
    </source>
</evidence>
<accession>A0ABS4AHS3</accession>
<evidence type="ECO:0000313" key="3">
    <source>
        <dbReference type="Proteomes" id="UP000681594"/>
    </source>
</evidence>
<dbReference type="RefSeq" id="WP_209380354.1">
    <property type="nucleotide sequence ID" value="NZ_JAGIZB010000014.1"/>
</dbReference>
<reference evidence="2 3" key="1">
    <citation type="submission" date="2021-03" db="EMBL/GenBank/DDBJ databases">
        <authorList>
            <person name="So Y."/>
        </authorList>
    </citation>
    <scope>NUCLEOTIDE SEQUENCE [LARGE SCALE GENOMIC DNA]</scope>
    <source>
        <strain evidence="2 3">SSH11</strain>
    </source>
</reference>
<evidence type="ECO:0000256" key="1">
    <source>
        <dbReference type="SAM" id="SignalP"/>
    </source>
</evidence>
<name>A0ABS4AHS3_9PROT</name>
<comment type="caution">
    <text evidence="2">The sequence shown here is derived from an EMBL/GenBank/DDBJ whole genome shotgun (WGS) entry which is preliminary data.</text>
</comment>
<dbReference type="Proteomes" id="UP000681594">
    <property type="component" value="Unassembled WGS sequence"/>
</dbReference>
<proteinExistence type="predicted"/>
<organism evidence="2 3">
    <name type="scientific">Pararoseomonas baculiformis</name>
    <dbReference type="NCBI Taxonomy" id="2820812"/>
    <lineage>
        <taxon>Bacteria</taxon>
        <taxon>Pseudomonadati</taxon>
        <taxon>Pseudomonadota</taxon>
        <taxon>Alphaproteobacteria</taxon>
        <taxon>Acetobacterales</taxon>
        <taxon>Acetobacteraceae</taxon>
        <taxon>Pararoseomonas</taxon>
    </lineage>
</organism>
<sequence length="51" mass="5179">MQVGRLTMMLLLAALLAVPVAYAQMSAVLDGAGVLMTGFGGTGFHTASLPQ</sequence>
<gene>
    <name evidence="2" type="ORF">J8J14_15000</name>
</gene>
<protein>
    <submittedName>
        <fullName evidence="2">Uncharacterized protein</fullName>
    </submittedName>
</protein>
<dbReference type="EMBL" id="JAGIZB010000014">
    <property type="protein sequence ID" value="MBP0446080.1"/>
    <property type="molecule type" value="Genomic_DNA"/>
</dbReference>